<evidence type="ECO:0000313" key="1">
    <source>
        <dbReference type="EMBL" id="KAI0035482.1"/>
    </source>
</evidence>
<reference evidence="1" key="1">
    <citation type="submission" date="2021-02" db="EMBL/GenBank/DDBJ databases">
        <authorList>
            <consortium name="DOE Joint Genome Institute"/>
            <person name="Ahrendt S."/>
            <person name="Looney B.P."/>
            <person name="Miyauchi S."/>
            <person name="Morin E."/>
            <person name="Drula E."/>
            <person name="Courty P.E."/>
            <person name="Chicoki N."/>
            <person name="Fauchery L."/>
            <person name="Kohler A."/>
            <person name="Kuo A."/>
            <person name="Labutti K."/>
            <person name="Pangilinan J."/>
            <person name="Lipzen A."/>
            <person name="Riley R."/>
            <person name="Andreopoulos W."/>
            <person name="He G."/>
            <person name="Johnson J."/>
            <person name="Barry K.W."/>
            <person name="Grigoriev I.V."/>
            <person name="Nagy L."/>
            <person name="Hibbett D."/>
            <person name="Henrissat B."/>
            <person name="Matheny P.B."/>
            <person name="Labbe J."/>
            <person name="Martin F."/>
        </authorList>
    </citation>
    <scope>NUCLEOTIDE SEQUENCE</scope>
    <source>
        <strain evidence="1">EC-137</strain>
    </source>
</reference>
<dbReference type="EMBL" id="MU273484">
    <property type="protein sequence ID" value="KAI0035482.1"/>
    <property type="molecule type" value="Genomic_DNA"/>
</dbReference>
<comment type="caution">
    <text evidence="1">The sequence shown here is derived from an EMBL/GenBank/DDBJ whole genome shotgun (WGS) entry which is preliminary data.</text>
</comment>
<feature type="non-terminal residue" evidence="1">
    <location>
        <position position="100"/>
    </location>
</feature>
<gene>
    <name evidence="1" type="ORF">K488DRAFT_23211</name>
</gene>
<proteinExistence type="predicted"/>
<evidence type="ECO:0000313" key="2">
    <source>
        <dbReference type="Proteomes" id="UP000814128"/>
    </source>
</evidence>
<protein>
    <submittedName>
        <fullName evidence="1">Uncharacterized protein</fullName>
    </submittedName>
</protein>
<feature type="non-terminal residue" evidence="1">
    <location>
        <position position="1"/>
    </location>
</feature>
<dbReference type="Proteomes" id="UP000814128">
    <property type="component" value="Unassembled WGS sequence"/>
</dbReference>
<reference evidence="1" key="2">
    <citation type="journal article" date="2022" name="New Phytol.">
        <title>Evolutionary transition to the ectomycorrhizal habit in the genomes of a hyperdiverse lineage of mushroom-forming fungi.</title>
        <authorList>
            <person name="Looney B."/>
            <person name="Miyauchi S."/>
            <person name="Morin E."/>
            <person name="Drula E."/>
            <person name="Courty P.E."/>
            <person name="Kohler A."/>
            <person name="Kuo A."/>
            <person name="LaButti K."/>
            <person name="Pangilinan J."/>
            <person name="Lipzen A."/>
            <person name="Riley R."/>
            <person name="Andreopoulos W."/>
            <person name="He G."/>
            <person name="Johnson J."/>
            <person name="Nolan M."/>
            <person name="Tritt A."/>
            <person name="Barry K.W."/>
            <person name="Grigoriev I.V."/>
            <person name="Nagy L.G."/>
            <person name="Hibbett D."/>
            <person name="Henrissat B."/>
            <person name="Matheny P.B."/>
            <person name="Labbe J."/>
            <person name="Martin F.M."/>
        </authorList>
    </citation>
    <scope>NUCLEOTIDE SEQUENCE</scope>
    <source>
        <strain evidence="1">EC-137</strain>
    </source>
</reference>
<keyword evidence="2" id="KW-1185">Reference proteome</keyword>
<accession>A0ACB8QVC7</accession>
<sequence length="100" mass="11879">SSAPQEWKRHREKMKKAFPDGWNPPRKLSRDGMDSLRDLHALNPAMFTTAVLADRFMISPEAVRRILKAKWQPSDERREKLLDREARLRAEAIQRQREQE</sequence>
<organism evidence="1 2">
    <name type="scientific">Vararia minispora EC-137</name>
    <dbReference type="NCBI Taxonomy" id="1314806"/>
    <lineage>
        <taxon>Eukaryota</taxon>
        <taxon>Fungi</taxon>
        <taxon>Dikarya</taxon>
        <taxon>Basidiomycota</taxon>
        <taxon>Agaricomycotina</taxon>
        <taxon>Agaricomycetes</taxon>
        <taxon>Russulales</taxon>
        <taxon>Lachnocladiaceae</taxon>
        <taxon>Vararia</taxon>
    </lineage>
</organism>
<name>A0ACB8QVC7_9AGAM</name>